<dbReference type="Pfam" id="PF00561">
    <property type="entry name" value="Abhydrolase_1"/>
    <property type="match status" value="1"/>
</dbReference>
<evidence type="ECO:0000313" key="5">
    <source>
        <dbReference type="Proteomes" id="UP000465866"/>
    </source>
</evidence>
<dbReference type="PROSITE" id="PS00061">
    <property type="entry name" value="ADH_SHORT"/>
    <property type="match status" value="1"/>
</dbReference>
<dbReference type="Pfam" id="PF00106">
    <property type="entry name" value="adh_short"/>
    <property type="match status" value="1"/>
</dbReference>
<dbReference type="Proteomes" id="UP000465866">
    <property type="component" value="Chromosome"/>
</dbReference>
<dbReference type="InterPro" id="IPR000073">
    <property type="entry name" value="AB_hydrolase_1"/>
</dbReference>
<dbReference type="InterPro" id="IPR002347">
    <property type="entry name" value="SDR_fam"/>
</dbReference>
<dbReference type="EMBL" id="AP022569">
    <property type="protein sequence ID" value="BBX44133.1"/>
    <property type="molecule type" value="Genomic_DNA"/>
</dbReference>
<dbReference type="SUPFAM" id="SSF51735">
    <property type="entry name" value="NAD(P)-binding Rossmann-fold domains"/>
    <property type="match status" value="1"/>
</dbReference>
<dbReference type="SUPFAM" id="SSF53474">
    <property type="entry name" value="alpha/beta-Hydrolases"/>
    <property type="match status" value="1"/>
</dbReference>
<gene>
    <name evidence="4" type="ORF">MCOO_01480</name>
</gene>
<protein>
    <submittedName>
        <fullName evidence="4">Short chain dehydrogenase</fullName>
    </submittedName>
</protein>
<accession>A0A7I7KQC7</accession>
<dbReference type="InterPro" id="IPR029058">
    <property type="entry name" value="AB_hydrolase_fold"/>
</dbReference>
<sequence length="590" mass="62754">MTILSSPDAPIRSSVTASDGVTLAVHAYTAIDPQRPTVLAIHGYPDNHHLWDGVAAYLIGRYNFVAFDVRGAGESSRPASKANYRFPQLISDIGAVIDSLGVGQVHLLAHDWGSIQSWAAVTDETVMNKVASFTSISGPHLNYAGKFLRSARSPRGVVDVVRQFLASGYIWFFLTPGLPELMVRAGVGIKLVEAFGRIGNSSTQARRNDPVRSTGDYVNGLNLYRANMPGPFMAPGATLPHTTVPVQVLVPRKDVFVTPALQRFTGSIPLGSRVVPIEGGHWVVAARPDVIARLAAEWIDHVVDGEAPADVERTGPRDVRGKLALITGAGAGIGRATALELARNGAETVVIVDRDLAAAQETAKAVREAGARAAAYQADVSDESAMNDLAAQVNKEHGVVDILVNNAGIGMAGRFLETTPEHWDNILGVNLRGVLNGSRAFATQMVDRGQGGTIINVSSAAAFLPSKSMIAYGTTKAAVLAFSESLRADLADDGITVTAVCPGFVNTNIAKNTVYAGMSADEQDRARHRADAAYRRRNYTPEATAKAIVKAVKSGPPVVPIAAESKVGYAMRRISPSLIRLLARYDVRQS</sequence>
<dbReference type="KEGG" id="mcoo:MCOO_01480"/>
<dbReference type="PRINTS" id="PR00081">
    <property type="entry name" value="GDHRDH"/>
</dbReference>
<dbReference type="InterPro" id="IPR036291">
    <property type="entry name" value="NAD(P)-bd_dom_sf"/>
</dbReference>
<evidence type="ECO:0000313" key="4">
    <source>
        <dbReference type="EMBL" id="BBX44133.1"/>
    </source>
</evidence>
<dbReference type="AlphaFoldDB" id="A0A7I7KQC7"/>
<dbReference type="RefSeq" id="WP_163774424.1">
    <property type="nucleotide sequence ID" value="NZ_AP022569.1"/>
</dbReference>
<dbReference type="InterPro" id="IPR020904">
    <property type="entry name" value="Sc_DH/Rdtase_CS"/>
</dbReference>
<dbReference type="CDD" id="cd05233">
    <property type="entry name" value="SDR_c"/>
    <property type="match status" value="1"/>
</dbReference>
<proteinExistence type="inferred from homology"/>
<dbReference type="NCBIfam" id="NF004514">
    <property type="entry name" value="PRK05855.1"/>
    <property type="match status" value="1"/>
</dbReference>
<evidence type="ECO:0000256" key="2">
    <source>
        <dbReference type="ARBA" id="ARBA00023002"/>
    </source>
</evidence>
<evidence type="ECO:0000256" key="1">
    <source>
        <dbReference type="ARBA" id="ARBA00006484"/>
    </source>
</evidence>
<dbReference type="SMART" id="SM00822">
    <property type="entry name" value="PKS_KR"/>
    <property type="match status" value="1"/>
</dbReference>
<dbReference type="InterPro" id="IPR057326">
    <property type="entry name" value="KR_dom"/>
</dbReference>
<dbReference type="Gene3D" id="3.40.50.720">
    <property type="entry name" value="NAD(P)-binding Rossmann-like Domain"/>
    <property type="match status" value="1"/>
</dbReference>
<dbReference type="PANTHER" id="PTHR43391:SF12">
    <property type="entry name" value="OXIDOREDUCTASE EPHD-RELATED"/>
    <property type="match status" value="1"/>
</dbReference>
<dbReference type="FunFam" id="3.40.50.720:FF:000084">
    <property type="entry name" value="Short-chain dehydrogenase reductase"/>
    <property type="match status" value="1"/>
</dbReference>
<organism evidence="4 5">
    <name type="scientific">Mycobacterium cookii</name>
    <dbReference type="NCBI Taxonomy" id="1775"/>
    <lineage>
        <taxon>Bacteria</taxon>
        <taxon>Bacillati</taxon>
        <taxon>Actinomycetota</taxon>
        <taxon>Actinomycetes</taxon>
        <taxon>Mycobacteriales</taxon>
        <taxon>Mycobacteriaceae</taxon>
        <taxon>Mycobacterium</taxon>
    </lineage>
</organism>
<comment type="similarity">
    <text evidence="1">Belongs to the short-chain dehydrogenases/reductases (SDR) family.</text>
</comment>
<dbReference type="PRINTS" id="PR00080">
    <property type="entry name" value="SDRFAMILY"/>
</dbReference>
<reference evidence="4 5" key="1">
    <citation type="journal article" date="2019" name="Emerg. Microbes Infect.">
        <title>Comprehensive subspecies identification of 175 nontuberculous mycobacteria species based on 7547 genomic profiles.</title>
        <authorList>
            <person name="Matsumoto Y."/>
            <person name="Kinjo T."/>
            <person name="Motooka D."/>
            <person name="Nabeya D."/>
            <person name="Jung N."/>
            <person name="Uechi K."/>
            <person name="Horii T."/>
            <person name="Iida T."/>
            <person name="Fujita J."/>
            <person name="Nakamura S."/>
        </authorList>
    </citation>
    <scope>NUCLEOTIDE SEQUENCE [LARGE SCALE GENOMIC DNA]</scope>
    <source>
        <strain evidence="4 5">JCM 12404</strain>
    </source>
</reference>
<evidence type="ECO:0000259" key="3">
    <source>
        <dbReference type="SMART" id="SM00822"/>
    </source>
</evidence>
<keyword evidence="2" id="KW-0560">Oxidoreductase</keyword>
<name>A0A7I7KQC7_9MYCO</name>
<feature type="domain" description="Ketoreductase" evidence="3">
    <location>
        <begin position="322"/>
        <end position="503"/>
    </location>
</feature>
<dbReference type="GO" id="GO:0016491">
    <property type="term" value="F:oxidoreductase activity"/>
    <property type="evidence" value="ECO:0007669"/>
    <property type="project" value="UniProtKB-KW"/>
</dbReference>
<keyword evidence="5" id="KW-1185">Reference proteome</keyword>
<dbReference type="PANTHER" id="PTHR43391">
    <property type="entry name" value="RETINOL DEHYDROGENASE-RELATED"/>
    <property type="match status" value="1"/>
</dbReference>
<dbReference type="Gene3D" id="3.40.50.1820">
    <property type="entry name" value="alpha/beta hydrolase"/>
    <property type="match status" value="1"/>
</dbReference>